<keyword evidence="3 5" id="KW-1133">Transmembrane helix</keyword>
<evidence type="ECO:0000313" key="7">
    <source>
        <dbReference type="EMBL" id="NIY72308.1"/>
    </source>
</evidence>
<dbReference type="EMBL" id="JAATOP010000004">
    <property type="protein sequence ID" value="NIY72308.1"/>
    <property type="molecule type" value="Genomic_DNA"/>
</dbReference>
<dbReference type="CDD" id="cd17393">
    <property type="entry name" value="MFS_MosC_like"/>
    <property type="match status" value="1"/>
</dbReference>
<dbReference type="InterPro" id="IPR051788">
    <property type="entry name" value="MFS_Transporter"/>
</dbReference>
<evidence type="ECO:0000259" key="6">
    <source>
        <dbReference type="PROSITE" id="PS50850"/>
    </source>
</evidence>
<feature type="transmembrane region" description="Helical" evidence="5">
    <location>
        <begin position="359"/>
        <end position="379"/>
    </location>
</feature>
<dbReference type="InterPro" id="IPR020846">
    <property type="entry name" value="MFS_dom"/>
</dbReference>
<comment type="subcellular location">
    <subcellularLocation>
        <location evidence="1">Membrane</location>
        <topology evidence="1">Multi-pass membrane protein</topology>
    </subcellularLocation>
</comment>
<feature type="transmembrane region" description="Helical" evidence="5">
    <location>
        <begin position="101"/>
        <end position="121"/>
    </location>
</feature>
<reference evidence="7 8" key="1">
    <citation type="submission" date="2020-03" db="EMBL/GenBank/DDBJ databases">
        <title>Bacterial isolates of synthetic phycosphere.</title>
        <authorList>
            <person name="Fu H."/>
            <person name="Moran M.A."/>
        </authorList>
    </citation>
    <scope>NUCLEOTIDE SEQUENCE [LARGE SCALE GENOMIC DNA]</scope>
    <source>
        <strain evidence="7 8">HF1</strain>
    </source>
</reference>
<dbReference type="InterPro" id="IPR011701">
    <property type="entry name" value="MFS"/>
</dbReference>
<feature type="transmembrane region" description="Helical" evidence="5">
    <location>
        <begin position="334"/>
        <end position="353"/>
    </location>
</feature>
<protein>
    <submittedName>
        <fullName evidence="7">MFS transporter</fullName>
    </submittedName>
</protein>
<sequence length="383" mass="40408">MTMTAPMMDESAVRRRMLMVFAVQGIMAAALNMRIPDIQLALGLSESQLGYILACGTVGAVIVFVLSTSLVDRFGTRRLIIGTNLIMLGAIMAAASATSGAVLAASLLVFGAMMSLSNIGINVEADRVEAATTGRLMNRCHGLWSVMFFASTAASAAIRAQHISPFIHFLIFGVIYAVLTVVLTGPMTECPPREVQSGPKRRFVLPTLAVFGLLAYAVGGDLLEGASRTWSTIYMRDEFDISRALEGVAAPTVVLAMALVRLTADRLVERMGAPAMGRLAAITAFVGLLIVTIAPNAYVAILGFALVGMGIAPVYPLTISAAARLGDRPAADNVAAVALVFQGVMLFAPPVIGFVAEGFGIRTAFGLFLPLLLLSILMARRLK</sequence>
<dbReference type="Gene3D" id="1.20.1250.20">
    <property type="entry name" value="MFS general substrate transporter like domains"/>
    <property type="match status" value="1"/>
</dbReference>
<feature type="transmembrane region" description="Helical" evidence="5">
    <location>
        <begin position="142"/>
        <end position="160"/>
    </location>
</feature>
<dbReference type="PANTHER" id="PTHR23514:SF13">
    <property type="entry name" value="INNER MEMBRANE PROTEIN YBJJ"/>
    <property type="match status" value="1"/>
</dbReference>
<dbReference type="Pfam" id="PF07690">
    <property type="entry name" value="MFS_1"/>
    <property type="match status" value="1"/>
</dbReference>
<feature type="transmembrane region" description="Helical" evidence="5">
    <location>
        <begin position="300"/>
        <end position="322"/>
    </location>
</feature>
<keyword evidence="2 5" id="KW-0812">Transmembrane</keyword>
<feature type="transmembrane region" description="Helical" evidence="5">
    <location>
        <begin position="243"/>
        <end position="264"/>
    </location>
</feature>
<dbReference type="PROSITE" id="PS50850">
    <property type="entry name" value="MFS"/>
    <property type="match status" value="1"/>
</dbReference>
<accession>A0ABX0VW63</accession>
<evidence type="ECO:0000313" key="8">
    <source>
        <dbReference type="Proteomes" id="UP000709466"/>
    </source>
</evidence>
<evidence type="ECO:0000256" key="2">
    <source>
        <dbReference type="ARBA" id="ARBA00022692"/>
    </source>
</evidence>
<feature type="transmembrane region" description="Helical" evidence="5">
    <location>
        <begin position="276"/>
        <end position="294"/>
    </location>
</feature>
<evidence type="ECO:0000256" key="4">
    <source>
        <dbReference type="ARBA" id="ARBA00023136"/>
    </source>
</evidence>
<feature type="transmembrane region" description="Helical" evidence="5">
    <location>
        <begin position="166"/>
        <end position="183"/>
    </location>
</feature>
<dbReference type="SUPFAM" id="SSF103473">
    <property type="entry name" value="MFS general substrate transporter"/>
    <property type="match status" value="1"/>
</dbReference>
<proteinExistence type="predicted"/>
<dbReference type="InterPro" id="IPR036259">
    <property type="entry name" value="MFS_trans_sf"/>
</dbReference>
<gene>
    <name evidence="7" type="ORF">HCZ30_07645</name>
</gene>
<dbReference type="RefSeq" id="WP_167637689.1">
    <property type="nucleotide sequence ID" value="NZ_JAATOP010000004.1"/>
</dbReference>
<organism evidence="7 8">
    <name type="scientific">Marivivens donghaensis</name>
    <dbReference type="NCBI Taxonomy" id="1699413"/>
    <lineage>
        <taxon>Bacteria</taxon>
        <taxon>Pseudomonadati</taxon>
        <taxon>Pseudomonadota</taxon>
        <taxon>Alphaproteobacteria</taxon>
        <taxon>Rhodobacterales</taxon>
        <taxon>Paracoccaceae</taxon>
        <taxon>Marivivens group</taxon>
        <taxon>Marivivens</taxon>
    </lineage>
</organism>
<name>A0ABX0VW63_9RHOB</name>
<feature type="domain" description="Major facilitator superfamily (MFS) profile" evidence="6">
    <location>
        <begin position="205"/>
        <end position="383"/>
    </location>
</feature>
<evidence type="ECO:0000256" key="5">
    <source>
        <dbReference type="SAM" id="Phobius"/>
    </source>
</evidence>
<feature type="transmembrane region" description="Helical" evidence="5">
    <location>
        <begin position="78"/>
        <end position="95"/>
    </location>
</feature>
<evidence type="ECO:0000256" key="3">
    <source>
        <dbReference type="ARBA" id="ARBA00022989"/>
    </source>
</evidence>
<keyword evidence="8" id="KW-1185">Reference proteome</keyword>
<comment type="caution">
    <text evidence="7">The sequence shown here is derived from an EMBL/GenBank/DDBJ whole genome shotgun (WGS) entry which is preliminary data.</text>
</comment>
<keyword evidence="4 5" id="KW-0472">Membrane</keyword>
<feature type="transmembrane region" description="Helical" evidence="5">
    <location>
        <begin position="51"/>
        <end position="71"/>
    </location>
</feature>
<dbReference type="PANTHER" id="PTHR23514">
    <property type="entry name" value="BYPASS OF STOP CODON PROTEIN 6"/>
    <property type="match status" value="1"/>
</dbReference>
<dbReference type="Proteomes" id="UP000709466">
    <property type="component" value="Unassembled WGS sequence"/>
</dbReference>
<evidence type="ECO:0000256" key="1">
    <source>
        <dbReference type="ARBA" id="ARBA00004141"/>
    </source>
</evidence>
<feature type="transmembrane region" description="Helical" evidence="5">
    <location>
        <begin position="203"/>
        <end position="223"/>
    </location>
</feature>